<evidence type="ECO:0000256" key="4">
    <source>
        <dbReference type="ARBA" id="ARBA00012729"/>
    </source>
</evidence>
<comment type="catalytic activity">
    <reaction evidence="1">
        <text>Random endo-hydrolysis of N-acetyl-beta-D-glucosaminide (1-&gt;4)-beta-linkages in chitin and chitodextrins.</text>
        <dbReference type="EC" id="3.2.1.14"/>
    </reaction>
</comment>
<organism evidence="16 17">
    <name type="scientific">Podospora fimiseda</name>
    <dbReference type="NCBI Taxonomy" id="252190"/>
    <lineage>
        <taxon>Eukaryota</taxon>
        <taxon>Fungi</taxon>
        <taxon>Dikarya</taxon>
        <taxon>Ascomycota</taxon>
        <taxon>Pezizomycotina</taxon>
        <taxon>Sordariomycetes</taxon>
        <taxon>Sordariomycetidae</taxon>
        <taxon>Sordariales</taxon>
        <taxon>Podosporaceae</taxon>
        <taxon>Podospora</taxon>
    </lineage>
</organism>
<keyword evidence="9" id="KW-0119">Carbohydrate metabolism</keyword>
<keyword evidence="5" id="KW-0964">Secreted</keyword>
<feature type="chain" id="PRO_5042941950" description="chitinase" evidence="14">
    <location>
        <begin position="21"/>
        <end position="529"/>
    </location>
</feature>
<dbReference type="InterPro" id="IPR001223">
    <property type="entry name" value="Glyco_hydro18_cat"/>
</dbReference>
<proteinExistence type="inferred from homology"/>
<dbReference type="PROSITE" id="PS01095">
    <property type="entry name" value="GH18_1"/>
    <property type="match status" value="1"/>
</dbReference>
<feature type="domain" description="GH18" evidence="15">
    <location>
        <begin position="139"/>
        <end position="500"/>
    </location>
</feature>
<dbReference type="PANTHER" id="PTHR11177">
    <property type="entry name" value="CHITINASE"/>
    <property type="match status" value="1"/>
</dbReference>
<feature type="signal peptide" evidence="14">
    <location>
        <begin position="1"/>
        <end position="20"/>
    </location>
</feature>
<dbReference type="GO" id="GO:0008061">
    <property type="term" value="F:chitin binding"/>
    <property type="evidence" value="ECO:0007669"/>
    <property type="project" value="InterPro"/>
</dbReference>
<comment type="subcellular location">
    <subcellularLocation>
        <location evidence="2">Secreted</location>
    </subcellularLocation>
</comment>
<dbReference type="AlphaFoldDB" id="A0AAN7BY24"/>
<gene>
    <name evidence="16" type="ORF">QBC38DRAFT_406947</name>
</gene>
<evidence type="ECO:0000259" key="15">
    <source>
        <dbReference type="PROSITE" id="PS51910"/>
    </source>
</evidence>
<dbReference type="InterPro" id="IPR050314">
    <property type="entry name" value="Glycosyl_Hydrlase_18"/>
</dbReference>
<accession>A0AAN7BY24</accession>
<keyword evidence="17" id="KW-1185">Reference proteome</keyword>
<evidence type="ECO:0000256" key="13">
    <source>
        <dbReference type="SAM" id="MobiDB-lite"/>
    </source>
</evidence>
<dbReference type="EC" id="3.2.1.14" evidence="4"/>
<dbReference type="EMBL" id="MU865291">
    <property type="protein sequence ID" value="KAK4231705.1"/>
    <property type="molecule type" value="Genomic_DNA"/>
</dbReference>
<dbReference type="Gene3D" id="3.10.50.10">
    <property type="match status" value="1"/>
</dbReference>
<dbReference type="SMART" id="SM00636">
    <property type="entry name" value="Glyco_18"/>
    <property type="match status" value="1"/>
</dbReference>
<dbReference type="GO" id="GO:0008843">
    <property type="term" value="F:endochitinase activity"/>
    <property type="evidence" value="ECO:0007669"/>
    <property type="project" value="UniProtKB-EC"/>
</dbReference>
<keyword evidence="6 14" id="KW-0732">Signal</keyword>
<evidence type="ECO:0000256" key="5">
    <source>
        <dbReference type="ARBA" id="ARBA00022525"/>
    </source>
</evidence>
<dbReference type="InterPro" id="IPR011583">
    <property type="entry name" value="Chitinase_II/V-like_cat"/>
</dbReference>
<sequence length="529" mass="57028">MLSSLLVLVAPLLLANPVSAAPQLIELGAQDTVEVLCNAVVAQTVTKTVYATFPATRSSSSTTTRASSSSSSAARLLASSSSTSRSQTTSAPSSNSARLSTTSSSTSRTLGTPPVPSVSTTYNNTTGAPFSNSTSGAGLRSAIYFTNWGIYGADYQPDQLPVENLTHILYAFADIAPDGEVISSDPYADLEKRFPTDSWNETSSSSLNAYGCIKQLYLLKQKHRHLKTLLSIGGWTFSSKFPSIASTESGRRKFCSSAINLMKDWGFDGLDIDWEYPSSAKEASDLVLLLRTCRHALDSYAASYAAGYRFLITIATSAGAMNYNKLDFKGMDAYIDAWHLMAYDFSGGWDFTTGHQSNLMMNPGNINSTKFSADQAVGDYIKNGVAPRKIVLGVPLYGRIFENTNGIGLPFEGIGQGTASYKELPLNGAEEKWDEVAMASYSYDERKKELVSYDNVRSVGVKSRYILEKGLGGVVYWEGSGDKSGSESLVGVVAGELRKGKGKRVLEGGGENNLRYPVSRYVNIRNGMV</sequence>
<dbReference type="SUPFAM" id="SSF51445">
    <property type="entry name" value="(Trans)glycosidases"/>
    <property type="match status" value="1"/>
</dbReference>
<dbReference type="InterPro" id="IPR001579">
    <property type="entry name" value="Glyco_hydro_18_chit_AS"/>
</dbReference>
<name>A0AAN7BY24_9PEZI</name>
<evidence type="ECO:0000256" key="14">
    <source>
        <dbReference type="SAM" id="SignalP"/>
    </source>
</evidence>
<keyword evidence="10 12" id="KW-0326">Glycosidase</keyword>
<feature type="region of interest" description="Disordered" evidence="13">
    <location>
        <begin position="78"/>
        <end position="133"/>
    </location>
</feature>
<dbReference type="CDD" id="cd06548">
    <property type="entry name" value="GH18_chitinase"/>
    <property type="match status" value="1"/>
</dbReference>
<evidence type="ECO:0000256" key="10">
    <source>
        <dbReference type="ARBA" id="ARBA00023295"/>
    </source>
</evidence>
<dbReference type="GO" id="GO:0005576">
    <property type="term" value="C:extracellular region"/>
    <property type="evidence" value="ECO:0007669"/>
    <property type="project" value="UniProtKB-SubCell"/>
</dbReference>
<dbReference type="GO" id="GO:0000272">
    <property type="term" value="P:polysaccharide catabolic process"/>
    <property type="evidence" value="ECO:0007669"/>
    <property type="project" value="UniProtKB-KW"/>
</dbReference>
<reference evidence="16" key="2">
    <citation type="submission" date="2023-05" db="EMBL/GenBank/DDBJ databases">
        <authorList>
            <consortium name="Lawrence Berkeley National Laboratory"/>
            <person name="Steindorff A."/>
            <person name="Hensen N."/>
            <person name="Bonometti L."/>
            <person name="Westerberg I."/>
            <person name="Brannstrom I.O."/>
            <person name="Guillou S."/>
            <person name="Cros-Aarteil S."/>
            <person name="Calhoun S."/>
            <person name="Haridas S."/>
            <person name="Kuo A."/>
            <person name="Mondo S."/>
            <person name="Pangilinan J."/>
            <person name="Riley R."/>
            <person name="Labutti K."/>
            <person name="Andreopoulos B."/>
            <person name="Lipzen A."/>
            <person name="Chen C."/>
            <person name="Yanf M."/>
            <person name="Daum C."/>
            <person name="Ng V."/>
            <person name="Clum A."/>
            <person name="Ohm R."/>
            <person name="Martin F."/>
            <person name="Silar P."/>
            <person name="Natvig D."/>
            <person name="Lalanne C."/>
            <person name="Gautier V."/>
            <person name="Ament-Velasquez S.L."/>
            <person name="Kruys A."/>
            <person name="Hutchinson M.I."/>
            <person name="Powell A.J."/>
            <person name="Barry K."/>
            <person name="Miller A.N."/>
            <person name="Grigoriev I.V."/>
            <person name="Debuchy R."/>
            <person name="Gladieux P."/>
            <person name="Thoren M.H."/>
            <person name="Johannesson H."/>
        </authorList>
    </citation>
    <scope>NUCLEOTIDE SEQUENCE</scope>
    <source>
        <strain evidence="16">CBS 990.96</strain>
    </source>
</reference>
<dbReference type="FunFam" id="3.20.20.80:FF:000075">
    <property type="entry name" value="Sporulation-specific chitinase"/>
    <property type="match status" value="1"/>
</dbReference>
<dbReference type="InterPro" id="IPR029070">
    <property type="entry name" value="Chitinase_insertion_sf"/>
</dbReference>
<evidence type="ECO:0000313" key="17">
    <source>
        <dbReference type="Proteomes" id="UP001301958"/>
    </source>
</evidence>
<dbReference type="InterPro" id="IPR017853">
    <property type="entry name" value="GH"/>
</dbReference>
<keyword evidence="8" id="KW-0146">Chitin degradation</keyword>
<protein>
    <recommendedName>
        <fullName evidence="4">chitinase</fullName>
        <ecNumber evidence="4">3.2.1.14</ecNumber>
    </recommendedName>
</protein>
<dbReference type="GO" id="GO:0006032">
    <property type="term" value="P:chitin catabolic process"/>
    <property type="evidence" value="ECO:0007669"/>
    <property type="project" value="UniProtKB-KW"/>
</dbReference>
<evidence type="ECO:0000256" key="8">
    <source>
        <dbReference type="ARBA" id="ARBA00023024"/>
    </source>
</evidence>
<keyword evidence="11" id="KW-0624">Polysaccharide degradation</keyword>
<dbReference type="PANTHER" id="PTHR11177:SF384">
    <property type="entry name" value="CHITINASE"/>
    <property type="match status" value="1"/>
</dbReference>
<keyword evidence="7 12" id="KW-0378">Hydrolase</keyword>
<evidence type="ECO:0000256" key="9">
    <source>
        <dbReference type="ARBA" id="ARBA00023277"/>
    </source>
</evidence>
<dbReference type="PROSITE" id="PS51910">
    <property type="entry name" value="GH18_2"/>
    <property type="match status" value="1"/>
</dbReference>
<reference evidence="16" key="1">
    <citation type="journal article" date="2023" name="Mol. Phylogenet. Evol.">
        <title>Genome-scale phylogeny and comparative genomics of the fungal order Sordariales.</title>
        <authorList>
            <person name="Hensen N."/>
            <person name="Bonometti L."/>
            <person name="Westerberg I."/>
            <person name="Brannstrom I.O."/>
            <person name="Guillou S."/>
            <person name="Cros-Aarteil S."/>
            <person name="Calhoun S."/>
            <person name="Haridas S."/>
            <person name="Kuo A."/>
            <person name="Mondo S."/>
            <person name="Pangilinan J."/>
            <person name="Riley R."/>
            <person name="LaButti K."/>
            <person name="Andreopoulos B."/>
            <person name="Lipzen A."/>
            <person name="Chen C."/>
            <person name="Yan M."/>
            <person name="Daum C."/>
            <person name="Ng V."/>
            <person name="Clum A."/>
            <person name="Steindorff A."/>
            <person name="Ohm R.A."/>
            <person name="Martin F."/>
            <person name="Silar P."/>
            <person name="Natvig D.O."/>
            <person name="Lalanne C."/>
            <person name="Gautier V."/>
            <person name="Ament-Velasquez S.L."/>
            <person name="Kruys A."/>
            <person name="Hutchinson M.I."/>
            <person name="Powell A.J."/>
            <person name="Barry K."/>
            <person name="Miller A.N."/>
            <person name="Grigoriev I.V."/>
            <person name="Debuchy R."/>
            <person name="Gladieux P."/>
            <person name="Hiltunen Thoren M."/>
            <person name="Johannesson H."/>
        </authorList>
    </citation>
    <scope>NUCLEOTIDE SEQUENCE</scope>
    <source>
        <strain evidence="16">CBS 990.96</strain>
    </source>
</reference>
<comment type="similarity">
    <text evidence="3">Belongs to the glycosyl hydrolase 18 family. Chitinase class V subfamily.</text>
</comment>
<evidence type="ECO:0000256" key="2">
    <source>
        <dbReference type="ARBA" id="ARBA00004613"/>
    </source>
</evidence>
<dbReference type="Pfam" id="PF00704">
    <property type="entry name" value="Glyco_hydro_18"/>
    <property type="match status" value="1"/>
</dbReference>
<comment type="caution">
    <text evidence="16">The sequence shown here is derived from an EMBL/GenBank/DDBJ whole genome shotgun (WGS) entry which is preliminary data.</text>
</comment>
<evidence type="ECO:0000256" key="1">
    <source>
        <dbReference type="ARBA" id="ARBA00000822"/>
    </source>
</evidence>
<feature type="compositionally biased region" description="Polar residues" evidence="13">
    <location>
        <begin position="117"/>
        <end position="133"/>
    </location>
</feature>
<feature type="compositionally biased region" description="Low complexity" evidence="13">
    <location>
        <begin position="78"/>
        <end position="112"/>
    </location>
</feature>
<evidence type="ECO:0000256" key="7">
    <source>
        <dbReference type="ARBA" id="ARBA00022801"/>
    </source>
</evidence>
<evidence type="ECO:0000256" key="3">
    <source>
        <dbReference type="ARBA" id="ARBA00008682"/>
    </source>
</evidence>
<dbReference type="Gene3D" id="3.20.20.80">
    <property type="entry name" value="Glycosidases"/>
    <property type="match status" value="1"/>
</dbReference>
<evidence type="ECO:0000256" key="12">
    <source>
        <dbReference type="RuleBase" id="RU000489"/>
    </source>
</evidence>
<dbReference type="SUPFAM" id="SSF54556">
    <property type="entry name" value="Chitinase insertion domain"/>
    <property type="match status" value="1"/>
</dbReference>
<dbReference type="Proteomes" id="UP001301958">
    <property type="component" value="Unassembled WGS sequence"/>
</dbReference>
<evidence type="ECO:0000313" key="16">
    <source>
        <dbReference type="EMBL" id="KAK4231705.1"/>
    </source>
</evidence>
<evidence type="ECO:0000256" key="6">
    <source>
        <dbReference type="ARBA" id="ARBA00022729"/>
    </source>
</evidence>
<evidence type="ECO:0000256" key="11">
    <source>
        <dbReference type="ARBA" id="ARBA00023326"/>
    </source>
</evidence>